<dbReference type="Proteomes" id="UP000249218">
    <property type="component" value="Unassembled WGS sequence"/>
</dbReference>
<dbReference type="InterPro" id="IPR039958">
    <property type="entry name" value="RYBP/YAF2"/>
</dbReference>
<reference evidence="4 5" key="1">
    <citation type="journal article" date="2017" name="BMC Biol.">
        <title>Genomic innovations, transcriptional plasticity and gene loss underlying the evolution and divergence of two highly polyphagous and invasive Helicoverpa pest species.</title>
        <authorList>
            <person name="Pearce S.L."/>
            <person name="Clarke D.F."/>
            <person name="East P.D."/>
            <person name="Elfekih S."/>
            <person name="Gordon K.H."/>
            <person name="Jermiin L.S."/>
            <person name="McGaughran A."/>
            <person name="Oakeshott J.G."/>
            <person name="Papanikolaou A."/>
            <person name="Perera O.P."/>
            <person name="Rane R.V."/>
            <person name="Richards S."/>
            <person name="Tay W.T."/>
            <person name="Walsh T.K."/>
            <person name="Anderson A."/>
            <person name="Anderson C.J."/>
            <person name="Asgari S."/>
            <person name="Board P.G."/>
            <person name="Bretschneider A."/>
            <person name="Campbell P.M."/>
            <person name="Chertemps T."/>
            <person name="Christeller J.T."/>
            <person name="Coppin C.W."/>
            <person name="Downes S.J."/>
            <person name="Duan G."/>
            <person name="Farnsworth C.A."/>
            <person name="Good R.T."/>
            <person name="Han L.B."/>
            <person name="Han Y.C."/>
            <person name="Hatje K."/>
            <person name="Horne I."/>
            <person name="Huang Y.P."/>
            <person name="Hughes D.S."/>
            <person name="Jacquin-Joly E."/>
            <person name="James W."/>
            <person name="Jhangiani S."/>
            <person name="Kollmar M."/>
            <person name="Kuwar S.S."/>
            <person name="Li S."/>
            <person name="Liu N.Y."/>
            <person name="Maibeche M.T."/>
            <person name="Miller J.R."/>
            <person name="Montagne N."/>
            <person name="Perry T."/>
            <person name="Qu J."/>
            <person name="Song S.V."/>
            <person name="Sutton G.G."/>
            <person name="Vogel H."/>
            <person name="Walenz B.P."/>
            <person name="Xu W."/>
            <person name="Zhang H.J."/>
            <person name="Zou Z."/>
            <person name="Batterham P."/>
            <person name="Edwards O.R."/>
            <person name="Feyereisen R."/>
            <person name="Gibbs R.A."/>
            <person name="Heckel D.G."/>
            <person name="McGrath A."/>
            <person name="Robin C."/>
            <person name="Scherer S.E."/>
            <person name="Worley K.C."/>
            <person name="Wu Y.D."/>
        </authorList>
    </citation>
    <scope>NUCLEOTIDE SEQUENCE [LARGE SCALE GENOMIC DNA]</scope>
    <source>
        <strain evidence="4">Harm_GR_Male_#8</strain>
        <tissue evidence="4">Whole organism</tissue>
    </source>
</reference>
<protein>
    <submittedName>
        <fullName evidence="4">Uncharacterized protein</fullName>
    </submittedName>
</protein>
<dbReference type="GO" id="GO:0005634">
    <property type="term" value="C:nucleus"/>
    <property type="evidence" value="ECO:0007669"/>
    <property type="project" value="UniProtKB-SubCell"/>
</dbReference>
<evidence type="ECO:0000256" key="2">
    <source>
        <dbReference type="ARBA" id="ARBA00023242"/>
    </source>
</evidence>
<feature type="compositionally biased region" description="Low complexity" evidence="3">
    <location>
        <begin position="164"/>
        <end position="180"/>
    </location>
</feature>
<accession>A0A2W1BKW9</accession>
<dbReference type="PANTHER" id="PTHR12920">
    <property type="entry name" value="RYBP AND YAF2-RELATED"/>
    <property type="match status" value="1"/>
</dbReference>
<sequence>MSLPKLTAHRLTSTVAEVFSTPDARGVFHVHLSGCDERRDFSIIPPPPSLACFAEGDEGIPFPLAPIEFRVAHRPSVSLLETRECQQTPGTSTRKPRINPALVAAQAAGTAPTSSQKRPRSANSLKKKRRPPRLSNVDRSSAQTREVTVSGVTVVITEYKPKKSVSSSSSDVESSNDARP</sequence>
<dbReference type="PANTHER" id="PTHR12920:SF4">
    <property type="entry name" value="GEO03726P1"/>
    <property type="match status" value="1"/>
</dbReference>
<evidence type="ECO:0000256" key="3">
    <source>
        <dbReference type="SAM" id="MobiDB-lite"/>
    </source>
</evidence>
<name>A0A2W1BKW9_HELAM</name>
<feature type="compositionally biased region" description="Basic residues" evidence="3">
    <location>
        <begin position="117"/>
        <end position="132"/>
    </location>
</feature>
<keyword evidence="2" id="KW-0539">Nucleus</keyword>
<dbReference type="OrthoDB" id="10063208at2759"/>
<dbReference type="GO" id="GO:0003712">
    <property type="term" value="F:transcription coregulator activity"/>
    <property type="evidence" value="ECO:0007669"/>
    <property type="project" value="TreeGrafter"/>
</dbReference>
<evidence type="ECO:0000313" key="4">
    <source>
        <dbReference type="EMBL" id="PZC73370.1"/>
    </source>
</evidence>
<dbReference type="InterPro" id="IPR033774">
    <property type="entry name" value="YAF2_RYBP"/>
</dbReference>
<dbReference type="AlphaFoldDB" id="A0A2W1BKW9"/>
<feature type="region of interest" description="Disordered" evidence="3">
    <location>
        <begin position="84"/>
        <end position="180"/>
    </location>
</feature>
<dbReference type="EMBL" id="KZ150109">
    <property type="protein sequence ID" value="PZC73370.1"/>
    <property type="molecule type" value="Genomic_DNA"/>
</dbReference>
<gene>
    <name evidence="4" type="primary">HaOG209637</name>
    <name evidence="4" type="ORF">B5X24_HaOG209637</name>
</gene>
<dbReference type="GO" id="GO:0003677">
    <property type="term" value="F:DNA binding"/>
    <property type="evidence" value="ECO:0007669"/>
    <property type="project" value="TreeGrafter"/>
</dbReference>
<keyword evidence="5" id="KW-1185">Reference proteome</keyword>
<dbReference type="Pfam" id="PF17219">
    <property type="entry name" value="YAF2_RYBP"/>
    <property type="match status" value="1"/>
</dbReference>
<evidence type="ECO:0000313" key="5">
    <source>
        <dbReference type="Proteomes" id="UP000249218"/>
    </source>
</evidence>
<comment type="subcellular location">
    <subcellularLocation>
        <location evidence="1">Nucleus</location>
    </subcellularLocation>
</comment>
<proteinExistence type="predicted"/>
<feature type="compositionally biased region" description="Polar residues" evidence="3">
    <location>
        <begin position="137"/>
        <end position="151"/>
    </location>
</feature>
<evidence type="ECO:0000256" key="1">
    <source>
        <dbReference type="ARBA" id="ARBA00004123"/>
    </source>
</evidence>
<organism evidence="4 5">
    <name type="scientific">Helicoverpa armigera</name>
    <name type="common">Cotton bollworm</name>
    <name type="synonym">Heliothis armigera</name>
    <dbReference type="NCBI Taxonomy" id="29058"/>
    <lineage>
        <taxon>Eukaryota</taxon>
        <taxon>Metazoa</taxon>
        <taxon>Ecdysozoa</taxon>
        <taxon>Arthropoda</taxon>
        <taxon>Hexapoda</taxon>
        <taxon>Insecta</taxon>
        <taxon>Pterygota</taxon>
        <taxon>Neoptera</taxon>
        <taxon>Endopterygota</taxon>
        <taxon>Lepidoptera</taxon>
        <taxon>Glossata</taxon>
        <taxon>Ditrysia</taxon>
        <taxon>Noctuoidea</taxon>
        <taxon>Noctuidae</taxon>
        <taxon>Heliothinae</taxon>
        <taxon>Helicoverpa</taxon>
    </lineage>
</organism>
<dbReference type="GO" id="GO:0045893">
    <property type="term" value="P:positive regulation of DNA-templated transcription"/>
    <property type="evidence" value="ECO:0007669"/>
    <property type="project" value="InterPro"/>
</dbReference>